<protein>
    <submittedName>
        <fullName evidence="2">Uncharacterized protein</fullName>
    </submittedName>
</protein>
<sequence>MDSEIFGAWVATGLTLFIFSFLYKDNPLFKLAEHLYVGVSVGYSIVKTFDSVILHLIVKPIFEQGEFSLLIPVAIGLLMLTRYVPRAAWMSRYAFAFIVGVGSGLAIPRTISSFILKQIEDTVRPLLSLVGQDGITFSMSLLNPASNLNAIIILIGVSSVLFYFFFSIEHQGAGKVVARTGVFFLMIAFGAAFGYTVMARMSLLIGRLTDMIEFSDASYGRPTLWLTILTIAALILLARRQEGEPPVSDR</sequence>
<reference evidence="2 3" key="1">
    <citation type="submission" date="2017-03" db="EMBL/GenBank/DDBJ databases">
        <authorList>
            <person name="Afonso C.L."/>
            <person name="Miller P.J."/>
            <person name="Scott M.A."/>
            <person name="Spackman E."/>
            <person name="Goraichik I."/>
            <person name="Dimitrov K.M."/>
            <person name="Suarez D.L."/>
            <person name="Swayne D.E."/>
        </authorList>
    </citation>
    <scope>NUCLEOTIDE SEQUENCE [LARGE SCALE GENOMIC DNA]</scope>
    <source>
        <strain evidence="2">Genome sequencing of Nitrospira japonica strain NJ11</strain>
    </source>
</reference>
<dbReference type="KEGG" id="nja:NSJP_3968"/>
<organism evidence="2 3">
    <name type="scientific">Nitrospira japonica</name>
    <dbReference type="NCBI Taxonomy" id="1325564"/>
    <lineage>
        <taxon>Bacteria</taxon>
        <taxon>Pseudomonadati</taxon>
        <taxon>Nitrospirota</taxon>
        <taxon>Nitrospiria</taxon>
        <taxon>Nitrospirales</taxon>
        <taxon>Nitrospiraceae</taxon>
        <taxon>Nitrospira</taxon>
    </lineage>
</organism>
<feature type="transmembrane region" description="Helical" evidence="1">
    <location>
        <begin position="219"/>
        <end position="238"/>
    </location>
</feature>
<keyword evidence="1" id="KW-1133">Transmembrane helix</keyword>
<dbReference type="STRING" id="1325564.NSJP_3968"/>
<dbReference type="EMBL" id="LT828648">
    <property type="protein sequence ID" value="SLM50135.1"/>
    <property type="molecule type" value="Genomic_DNA"/>
</dbReference>
<keyword evidence="3" id="KW-1185">Reference proteome</keyword>
<evidence type="ECO:0000313" key="2">
    <source>
        <dbReference type="EMBL" id="SLM50135.1"/>
    </source>
</evidence>
<feature type="transmembrane region" description="Helical" evidence="1">
    <location>
        <begin position="148"/>
        <end position="168"/>
    </location>
</feature>
<dbReference type="Proteomes" id="UP000192042">
    <property type="component" value="Chromosome I"/>
</dbReference>
<proteinExistence type="predicted"/>
<feature type="transmembrane region" description="Helical" evidence="1">
    <location>
        <begin position="93"/>
        <end position="116"/>
    </location>
</feature>
<feature type="transmembrane region" description="Helical" evidence="1">
    <location>
        <begin position="180"/>
        <end position="199"/>
    </location>
</feature>
<feature type="transmembrane region" description="Helical" evidence="1">
    <location>
        <begin position="64"/>
        <end position="81"/>
    </location>
</feature>
<gene>
    <name evidence="2" type="ORF">NSJP_3968</name>
</gene>
<dbReference type="OrthoDB" id="244006at2"/>
<keyword evidence="1" id="KW-0472">Membrane</keyword>
<dbReference type="RefSeq" id="WP_080888278.1">
    <property type="nucleotide sequence ID" value="NZ_LT828648.1"/>
</dbReference>
<evidence type="ECO:0000313" key="3">
    <source>
        <dbReference type="Proteomes" id="UP000192042"/>
    </source>
</evidence>
<name>A0A1W1IAX5_9BACT</name>
<evidence type="ECO:0000256" key="1">
    <source>
        <dbReference type="SAM" id="Phobius"/>
    </source>
</evidence>
<keyword evidence="1" id="KW-0812">Transmembrane</keyword>
<dbReference type="AlphaFoldDB" id="A0A1W1IAX5"/>
<accession>A0A1W1IAX5</accession>
<feature type="transmembrane region" description="Helical" evidence="1">
    <location>
        <begin position="6"/>
        <end position="23"/>
    </location>
</feature>
<feature type="transmembrane region" description="Helical" evidence="1">
    <location>
        <begin position="35"/>
        <end position="58"/>
    </location>
</feature>